<proteinExistence type="predicted"/>
<accession>A0AAX6DNV9</accession>
<evidence type="ECO:0000313" key="3">
    <source>
        <dbReference type="Proteomes" id="UP001140949"/>
    </source>
</evidence>
<dbReference type="InterPro" id="IPR023674">
    <property type="entry name" value="Ribosomal_uL1-like"/>
</dbReference>
<protein>
    <submittedName>
        <fullName evidence="2">Ribosomal L1 domain-containing protein 1</fullName>
    </submittedName>
</protein>
<dbReference type="Proteomes" id="UP001140949">
    <property type="component" value="Unassembled WGS sequence"/>
</dbReference>
<keyword evidence="3" id="KW-1185">Reference proteome</keyword>
<name>A0AAX6DNV9_IRIPA</name>
<evidence type="ECO:0000313" key="2">
    <source>
        <dbReference type="EMBL" id="KAJ6793470.1"/>
    </source>
</evidence>
<reference evidence="2" key="2">
    <citation type="submission" date="2023-04" db="EMBL/GenBank/DDBJ databases">
        <authorList>
            <person name="Bruccoleri R.E."/>
            <person name="Oakeley E.J."/>
            <person name="Faust A.-M."/>
            <person name="Dessus-Babus S."/>
            <person name="Altorfer M."/>
            <person name="Burckhardt D."/>
            <person name="Oertli M."/>
            <person name="Naumann U."/>
            <person name="Petersen F."/>
            <person name="Wong J."/>
        </authorList>
    </citation>
    <scope>NUCLEOTIDE SEQUENCE</scope>
    <source>
        <strain evidence="2">GSM-AAB239-AS_SAM_17_03QT</strain>
        <tissue evidence="2">Leaf</tissue>
    </source>
</reference>
<dbReference type="SUPFAM" id="SSF56808">
    <property type="entry name" value="Ribosomal protein L1"/>
    <property type="match status" value="1"/>
</dbReference>
<dbReference type="EMBL" id="JANAVB010043017">
    <property type="protein sequence ID" value="KAJ6793470.1"/>
    <property type="molecule type" value="Genomic_DNA"/>
</dbReference>
<evidence type="ECO:0000256" key="1">
    <source>
        <dbReference type="SAM" id="MobiDB-lite"/>
    </source>
</evidence>
<comment type="caution">
    <text evidence="2">The sequence shown here is derived from an EMBL/GenBank/DDBJ whole genome shotgun (WGS) entry which is preliminary data.</text>
</comment>
<feature type="region of interest" description="Disordered" evidence="1">
    <location>
        <begin position="222"/>
        <end position="243"/>
    </location>
</feature>
<dbReference type="AlphaFoldDB" id="A0AAX6DNV9"/>
<sequence>MAAKASKSRIPKPTMERAVKALLKWLGSNPTPKPSSDFICLVVTLKSVPRAGRPFSFQVPLPHPFPHPTVLLVDDSAARKNLHPLSLPVTDVVPFADADSFKFPSSGLLLLDRRVEKRFRKKRKNAEIGIKKGVRIATVDLARESWREEARKECGLATVKFGGGSGTTVRVGRGNVQPREELMENVAAAVEGVVGRVPRGWRNVRAVHLKAAESVALPMYEAVEEEDDNTEEVAGEKKRKREE</sequence>
<feature type="compositionally biased region" description="Acidic residues" evidence="1">
    <location>
        <begin position="222"/>
        <end position="233"/>
    </location>
</feature>
<dbReference type="Pfam" id="PF00687">
    <property type="entry name" value="Ribosomal_L1"/>
    <property type="match status" value="1"/>
</dbReference>
<reference evidence="2" key="1">
    <citation type="journal article" date="2023" name="GigaByte">
        <title>Genome assembly of the bearded iris, Iris pallida Lam.</title>
        <authorList>
            <person name="Bruccoleri R.E."/>
            <person name="Oakeley E.J."/>
            <person name="Faust A.M.E."/>
            <person name="Altorfer M."/>
            <person name="Dessus-Babus S."/>
            <person name="Burckhardt D."/>
            <person name="Oertli M."/>
            <person name="Naumann U."/>
            <person name="Petersen F."/>
            <person name="Wong J."/>
        </authorList>
    </citation>
    <scope>NUCLEOTIDE SEQUENCE</scope>
    <source>
        <strain evidence="2">GSM-AAB239-AS_SAM_17_03QT</strain>
    </source>
</reference>
<organism evidence="2 3">
    <name type="scientific">Iris pallida</name>
    <name type="common">Sweet iris</name>
    <dbReference type="NCBI Taxonomy" id="29817"/>
    <lineage>
        <taxon>Eukaryota</taxon>
        <taxon>Viridiplantae</taxon>
        <taxon>Streptophyta</taxon>
        <taxon>Embryophyta</taxon>
        <taxon>Tracheophyta</taxon>
        <taxon>Spermatophyta</taxon>
        <taxon>Magnoliopsida</taxon>
        <taxon>Liliopsida</taxon>
        <taxon>Asparagales</taxon>
        <taxon>Iridaceae</taxon>
        <taxon>Iridoideae</taxon>
        <taxon>Irideae</taxon>
        <taxon>Iris</taxon>
    </lineage>
</organism>
<gene>
    <name evidence="2" type="ORF">M6B38_236295</name>
</gene>
<dbReference type="InterPro" id="IPR028364">
    <property type="entry name" value="Ribosomal_uL1/biogenesis"/>
</dbReference>